<dbReference type="AlphaFoldDB" id="A0A420M933"/>
<dbReference type="InterPro" id="IPR013216">
    <property type="entry name" value="Methyltransf_11"/>
</dbReference>
<dbReference type="Gene3D" id="3.40.50.150">
    <property type="entry name" value="Vaccinia Virus protein VP39"/>
    <property type="match status" value="1"/>
</dbReference>
<dbReference type="GO" id="GO:0032259">
    <property type="term" value="P:methylation"/>
    <property type="evidence" value="ECO:0007669"/>
    <property type="project" value="UniProtKB-KW"/>
</dbReference>
<evidence type="ECO:0000256" key="2">
    <source>
        <dbReference type="ARBA" id="ARBA00022603"/>
    </source>
</evidence>
<proteinExistence type="inferred from homology"/>
<sequence>MSIYGRATFSAAGYAAARPTYPASLFKTILGYYHHEDPHGTLLDLGSGHGIVARELSPRFARAIAIDPSAGMMQQGMQATAQFSKISFRQGSAEDLSFLPAHSVDMAVAGESAHWFDYPRVWPELSRVVKSGGSLAFWGYKDNIIIGHPQANKIFERFCYGEGDVSPGLEGLNQYWERPARDILRGLLADVKPPESHWDKIKRITYNVDKDTTEVADAETAWMRSKINLGQFEAYVRAFTAYRGWMDAHPDNKSRAEGGEGDIVDILFDQILEAEPEWKAQGDRWRDIEVESVWGTYILLAKRNYPVISDGVHTFESGKYGQRSIPFGNAAYQTFAATTTTWFQEPYQHLLLYIKVDSLGDNILHYVEKQFPIIKKPTQVLYNDTKDLISLSYHKGLEGRDHVPKVYDSEYKKNKQVGLVAHGKAAVTTVLGVSNEALSWLSRLLHPKKAEATNTVN</sequence>
<evidence type="ECO:0000259" key="4">
    <source>
        <dbReference type="Pfam" id="PF08241"/>
    </source>
</evidence>
<dbReference type="GO" id="GO:0008757">
    <property type="term" value="F:S-adenosylmethionine-dependent methyltransferase activity"/>
    <property type="evidence" value="ECO:0007669"/>
    <property type="project" value="InterPro"/>
</dbReference>
<dbReference type="InterPro" id="IPR029063">
    <property type="entry name" value="SAM-dependent_MTases_sf"/>
</dbReference>
<dbReference type="PANTHER" id="PTHR44942:SF4">
    <property type="entry name" value="METHYLTRANSFERASE TYPE 11 DOMAIN-CONTAINING PROTEIN"/>
    <property type="match status" value="1"/>
</dbReference>
<protein>
    <recommendedName>
        <fullName evidence="4">Methyltransferase type 11 domain-containing protein</fullName>
    </recommendedName>
</protein>
<dbReference type="InterPro" id="IPR051052">
    <property type="entry name" value="Diverse_substrate_MTase"/>
</dbReference>
<dbReference type="CDD" id="cd02440">
    <property type="entry name" value="AdoMet_MTases"/>
    <property type="match status" value="1"/>
</dbReference>
<evidence type="ECO:0000256" key="3">
    <source>
        <dbReference type="ARBA" id="ARBA00022679"/>
    </source>
</evidence>
<dbReference type="VEuPathDB" id="FungiDB:HZS61_007666"/>
<evidence type="ECO:0000256" key="1">
    <source>
        <dbReference type="ARBA" id="ARBA00008361"/>
    </source>
</evidence>
<dbReference type="VEuPathDB" id="FungiDB:FOIG_12646"/>
<comment type="caution">
    <text evidence="5">The sequence shown here is derived from an EMBL/GenBank/DDBJ whole genome shotgun (WGS) entry which is preliminary data.</text>
</comment>
<dbReference type="PANTHER" id="PTHR44942">
    <property type="entry name" value="METHYLTRANSF_11 DOMAIN-CONTAINING PROTEIN"/>
    <property type="match status" value="1"/>
</dbReference>
<feature type="domain" description="Methyltransferase type 11" evidence="4">
    <location>
        <begin position="43"/>
        <end position="137"/>
    </location>
</feature>
<evidence type="ECO:0000313" key="5">
    <source>
        <dbReference type="EMBL" id="RKK61229.1"/>
    </source>
</evidence>
<comment type="similarity">
    <text evidence="1">Belongs to the methyltransferase superfamily.</text>
</comment>
<dbReference type="VEuPathDB" id="FungiDB:FOMG_17661"/>
<dbReference type="Proteomes" id="UP000285084">
    <property type="component" value="Unassembled WGS sequence"/>
</dbReference>
<dbReference type="EMBL" id="MRCX01000667">
    <property type="protein sequence ID" value="RKK61229.1"/>
    <property type="molecule type" value="Genomic_DNA"/>
</dbReference>
<dbReference type="VEuPathDB" id="FungiDB:FOC4_g10002396"/>
<name>A0A420M933_FUSOX</name>
<keyword evidence="2" id="KW-0489">Methyltransferase</keyword>
<keyword evidence="3" id="KW-0808">Transferase</keyword>
<evidence type="ECO:0000313" key="6">
    <source>
        <dbReference type="Proteomes" id="UP000285084"/>
    </source>
</evidence>
<dbReference type="SUPFAM" id="SSF53335">
    <property type="entry name" value="S-adenosyl-L-methionine-dependent methyltransferases"/>
    <property type="match status" value="1"/>
</dbReference>
<dbReference type="Pfam" id="PF08241">
    <property type="entry name" value="Methyltransf_11"/>
    <property type="match status" value="1"/>
</dbReference>
<organism evidence="5 6">
    <name type="scientific">Fusarium oxysporum</name>
    <name type="common">Fusarium vascular wilt</name>
    <dbReference type="NCBI Taxonomy" id="5507"/>
    <lineage>
        <taxon>Eukaryota</taxon>
        <taxon>Fungi</taxon>
        <taxon>Dikarya</taxon>
        <taxon>Ascomycota</taxon>
        <taxon>Pezizomycotina</taxon>
        <taxon>Sordariomycetes</taxon>
        <taxon>Hypocreomycetidae</taxon>
        <taxon>Hypocreales</taxon>
        <taxon>Nectriaceae</taxon>
        <taxon>Fusarium</taxon>
        <taxon>Fusarium oxysporum species complex</taxon>
    </lineage>
</organism>
<gene>
    <name evidence="5" type="ORF">BFJ69_g17140</name>
</gene>
<dbReference type="VEuPathDB" id="FungiDB:FOZG_13723"/>
<reference evidence="5 6" key="1">
    <citation type="journal article" date="2018" name="Sci. Rep.">
        <title>Characterisation of pathogen-specific regions and novel effector candidates in Fusarium oxysporum f. sp. cepae.</title>
        <authorList>
            <person name="Armitage A.D."/>
            <person name="Taylor A."/>
            <person name="Sobczyk M.K."/>
            <person name="Baxter L."/>
            <person name="Greenfield B.P."/>
            <person name="Bates H.J."/>
            <person name="Wilson F."/>
            <person name="Jackson A.C."/>
            <person name="Ott S."/>
            <person name="Harrison R.J."/>
            <person name="Clarkson J.P."/>
        </authorList>
    </citation>
    <scope>NUCLEOTIDE SEQUENCE [LARGE SCALE GENOMIC DNA]</scope>
    <source>
        <strain evidence="5 6">Fo_A13</strain>
    </source>
</reference>
<accession>A0A420M933</accession>
<dbReference type="VEuPathDB" id="FungiDB:FOC4_g10002205"/>
<dbReference type="VEuPathDB" id="FungiDB:FOXG_06508"/>